<dbReference type="InterPro" id="IPR011990">
    <property type="entry name" value="TPR-like_helical_dom_sf"/>
</dbReference>
<keyword evidence="3" id="KW-0732">Signal</keyword>
<feature type="region of interest" description="Disordered" evidence="1">
    <location>
        <begin position="155"/>
        <end position="174"/>
    </location>
</feature>
<feature type="transmembrane region" description="Helical" evidence="2">
    <location>
        <begin position="180"/>
        <end position="205"/>
    </location>
</feature>
<reference evidence="4 5" key="1">
    <citation type="submission" date="2019-08" db="EMBL/GenBank/DDBJ databases">
        <authorList>
            <person name="Liang Q."/>
        </authorList>
    </citation>
    <scope>NUCLEOTIDE SEQUENCE [LARGE SCALE GENOMIC DNA]</scope>
    <source>
        <strain evidence="4 5">V1718</strain>
    </source>
</reference>
<dbReference type="EMBL" id="CP042467">
    <property type="protein sequence ID" value="QED29697.1"/>
    <property type="molecule type" value="Genomic_DNA"/>
</dbReference>
<dbReference type="Proteomes" id="UP000321595">
    <property type="component" value="Chromosome"/>
</dbReference>
<evidence type="ECO:0000256" key="1">
    <source>
        <dbReference type="SAM" id="MobiDB-lite"/>
    </source>
</evidence>
<protein>
    <recommendedName>
        <fullName evidence="6">Tetratricopeptide repeat protein</fullName>
    </recommendedName>
</protein>
<dbReference type="OrthoDB" id="5505374at2"/>
<keyword evidence="2" id="KW-0472">Membrane</keyword>
<feature type="signal peptide" evidence="3">
    <location>
        <begin position="1"/>
        <end position="21"/>
    </location>
</feature>
<evidence type="ECO:0000256" key="2">
    <source>
        <dbReference type="SAM" id="Phobius"/>
    </source>
</evidence>
<keyword evidence="5" id="KW-1185">Reference proteome</keyword>
<feature type="compositionally biased region" description="Polar residues" evidence="1">
    <location>
        <begin position="165"/>
        <end position="174"/>
    </location>
</feature>
<name>A0A5B8XX05_9DELT</name>
<gene>
    <name evidence="4" type="ORF">FRD01_21140</name>
</gene>
<evidence type="ECO:0008006" key="6">
    <source>
        <dbReference type="Google" id="ProtNLM"/>
    </source>
</evidence>
<dbReference type="SUPFAM" id="SSF48452">
    <property type="entry name" value="TPR-like"/>
    <property type="match status" value="1"/>
</dbReference>
<keyword evidence="2" id="KW-0812">Transmembrane</keyword>
<organism evidence="4 5">
    <name type="scientific">Microvenator marinus</name>
    <dbReference type="NCBI Taxonomy" id="2600177"/>
    <lineage>
        <taxon>Bacteria</taxon>
        <taxon>Deltaproteobacteria</taxon>
        <taxon>Bradymonadales</taxon>
        <taxon>Microvenatoraceae</taxon>
        <taxon>Microvenator</taxon>
    </lineage>
</organism>
<sequence>MSTKLLFFALVALLWASPAFAQDSLDKAVGVANEASQLFQAEDYVGAAQKFKEAYALYPDITLLKNQIVAYYRAGLCKEVIQYGKDYQTNEASQSVSDREDVRFMRVECLYRAAYAAYQANDIAQAETDISTARSIGIKNDDEVAKFRKLEDLIEKRKNPDDQNETPSPAASSGTEVLPIVGWSLAGVGAAGLVVSGILHLTYFLDYSDQSDEFQRIEADALRDGNNDLYARNRADWDKAFDDTDSKISGLTPIYAVSGAFLAAGGGILVYHYFIADDGSTTATIAPLLSSDRAGIQLGLEF</sequence>
<dbReference type="AlphaFoldDB" id="A0A5B8XX05"/>
<evidence type="ECO:0000313" key="5">
    <source>
        <dbReference type="Proteomes" id="UP000321595"/>
    </source>
</evidence>
<dbReference type="KEGG" id="bbae:FRD01_21140"/>
<feature type="transmembrane region" description="Helical" evidence="2">
    <location>
        <begin position="254"/>
        <end position="274"/>
    </location>
</feature>
<evidence type="ECO:0000256" key="3">
    <source>
        <dbReference type="SAM" id="SignalP"/>
    </source>
</evidence>
<feature type="chain" id="PRO_5022670770" description="Tetratricopeptide repeat protein" evidence="3">
    <location>
        <begin position="22"/>
        <end position="302"/>
    </location>
</feature>
<dbReference type="Gene3D" id="1.25.40.10">
    <property type="entry name" value="Tetratricopeptide repeat domain"/>
    <property type="match status" value="1"/>
</dbReference>
<proteinExistence type="predicted"/>
<dbReference type="RefSeq" id="WP_146962930.1">
    <property type="nucleotide sequence ID" value="NZ_CP042467.1"/>
</dbReference>
<evidence type="ECO:0000313" key="4">
    <source>
        <dbReference type="EMBL" id="QED29697.1"/>
    </source>
</evidence>
<keyword evidence="2" id="KW-1133">Transmembrane helix</keyword>
<accession>A0A5B8XX05</accession>